<feature type="domain" description="PIN" evidence="8">
    <location>
        <begin position="16"/>
        <end position="138"/>
    </location>
</feature>
<keyword evidence="2" id="KW-1277">Toxin-antitoxin system</keyword>
<evidence type="ECO:0000259" key="8">
    <source>
        <dbReference type="Pfam" id="PF01850"/>
    </source>
</evidence>
<evidence type="ECO:0000256" key="3">
    <source>
        <dbReference type="ARBA" id="ARBA00022722"/>
    </source>
</evidence>
<dbReference type="EMBL" id="CP001843">
    <property type="protein sequence ID" value="AEF84722.1"/>
    <property type="molecule type" value="Genomic_DNA"/>
</dbReference>
<evidence type="ECO:0000313" key="10">
    <source>
        <dbReference type="Proteomes" id="UP000009223"/>
    </source>
</evidence>
<reference evidence="9 10" key="2">
    <citation type="journal article" date="2011" name="ISME J.">
        <title>RNA-seq reveals cooperative metabolic interactions between two termite-gut spirochete species in co-culture.</title>
        <authorList>
            <person name="Rosenthal A.Z."/>
            <person name="Matson E.G."/>
            <person name="Eldar A."/>
            <person name="Leadbetter J.R."/>
        </authorList>
    </citation>
    <scope>NUCLEOTIDE SEQUENCE [LARGE SCALE GENOMIC DNA]</scope>
    <source>
        <strain evidence="10">ATCC BAA-887 / DSM 12427 / ZAS-2</strain>
    </source>
</reference>
<reference evidence="10" key="1">
    <citation type="submission" date="2009-12" db="EMBL/GenBank/DDBJ databases">
        <title>Complete sequence of Treponema primitia strain ZAS-2.</title>
        <authorList>
            <person name="Tetu S.G."/>
            <person name="Matson E."/>
            <person name="Ren Q."/>
            <person name="Seshadri R."/>
            <person name="Elbourne L."/>
            <person name="Hassan K.A."/>
            <person name="Durkin A."/>
            <person name="Radune D."/>
            <person name="Mohamoud Y."/>
            <person name="Shay R."/>
            <person name="Jin S."/>
            <person name="Zhang X."/>
            <person name="Lucey K."/>
            <person name="Ballor N.R."/>
            <person name="Ottesen E."/>
            <person name="Rosenthal R."/>
            <person name="Allen A."/>
            <person name="Leadbetter J.R."/>
            <person name="Paulsen I.T."/>
        </authorList>
    </citation>
    <scope>NUCLEOTIDE SEQUENCE [LARGE SCALE GENOMIC DNA]</scope>
    <source>
        <strain evidence="10">ATCC BAA-887 / DSM 12427 / ZAS-2</strain>
    </source>
</reference>
<dbReference type="SUPFAM" id="SSF88723">
    <property type="entry name" value="PIN domain-like"/>
    <property type="match status" value="1"/>
</dbReference>
<keyword evidence="10" id="KW-1185">Reference proteome</keyword>
<dbReference type="Gene3D" id="3.40.50.1010">
    <property type="entry name" value="5'-nuclease"/>
    <property type="match status" value="1"/>
</dbReference>
<dbReference type="PANTHER" id="PTHR33653">
    <property type="entry name" value="RIBONUCLEASE VAPC2"/>
    <property type="match status" value="1"/>
</dbReference>
<evidence type="ECO:0000256" key="7">
    <source>
        <dbReference type="ARBA" id="ARBA00038093"/>
    </source>
</evidence>
<evidence type="ECO:0000256" key="6">
    <source>
        <dbReference type="ARBA" id="ARBA00022842"/>
    </source>
</evidence>
<evidence type="ECO:0000256" key="2">
    <source>
        <dbReference type="ARBA" id="ARBA00022649"/>
    </source>
</evidence>
<gene>
    <name evidence="9" type="ordered locus">TREPR_0212</name>
</gene>
<proteinExistence type="inferred from homology"/>
<dbReference type="CDD" id="cd18745">
    <property type="entry name" value="PIN_VapC4-5_FitB-like"/>
    <property type="match status" value="1"/>
</dbReference>
<evidence type="ECO:0000256" key="5">
    <source>
        <dbReference type="ARBA" id="ARBA00022801"/>
    </source>
</evidence>
<sequence>MGEINLRCRSVFSIVYLLDTNICIYIINKRPQKIIEKISLHEPAEIKISAVSIAEMEYGAAKSAYPEKNRNALRDFLISFEIIPFDLKDAEIYGIIRAELERNGEVIGPYDMQLASQALSRDYIFVTNNIQEFQRIKKLKLENWV</sequence>
<dbReference type="RefSeq" id="WP_015706270.1">
    <property type="nucleotide sequence ID" value="NC_015578.1"/>
</dbReference>
<dbReference type="PANTHER" id="PTHR33653:SF1">
    <property type="entry name" value="RIBONUCLEASE VAPC2"/>
    <property type="match status" value="1"/>
</dbReference>
<dbReference type="GO" id="GO:0016787">
    <property type="term" value="F:hydrolase activity"/>
    <property type="evidence" value="ECO:0007669"/>
    <property type="project" value="UniProtKB-KW"/>
</dbReference>
<dbReference type="InterPro" id="IPR002716">
    <property type="entry name" value="PIN_dom"/>
</dbReference>
<dbReference type="KEGG" id="tpi:TREPR_0212"/>
<organism evidence="9 10">
    <name type="scientific">Treponema primitia (strain ATCC BAA-887 / DSM 12427 / ZAS-2)</name>
    <dbReference type="NCBI Taxonomy" id="545694"/>
    <lineage>
        <taxon>Bacteria</taxon>
        <taxon>Pseudomonadati</taxon>
        <taxon>Spirochaetota</taxon>
        <taxon>Spirochaetia</taxon>
        <taxon>Spirochaetales</taxon>
        <taxon>Treponemataceae</taxon>
        <taxon>Treponema</taxon>
    </lineage>
</organism>
<dbReference type="Proteomes" id="UP000009223">
    <property type="component" value="Chromosome"/>
</dbReference>
<accession>F5YMB7</accession>
<evidence type="ECO:0000313" key="9">
    <source>
        <dbReference type="EMBL" id="AEF84722.1"/>
    </source>
</evidence>
<dbReference type="InterPro" id="IPR050556">
    <property type="entry name" value="Type_II_TA_system_RNase"/>
</dbReference>
<comment type="similarity">
    <text evidence="7">Belongs to the PINc/VapC protein family.</text>
</comment>
<comment type="cofactor">
    <cofactor evidence="1">
        <name>Mg(2+)</name>
        <dbReference type="ChEBI" id="CHEBI:18420"/>
    </cofactor>
</comment>
<keyword evidence="5" id="KW-0378">Hydrolase</keyword>
<evidence type="ECO:0000256" key="4">
    <source>
        <dbReference type="ARBA" id="ARBA00022723"/>
    </source>
</evidence>
<dbReference type="InterPro" id="IPR029060">
    <property type="entry name" value="PIN-like_dom_sf"/>
</dbReference>
<name>F5YMB7_TREPZ</name>
<protein>
    <submittedName>
        <fullName evidence="9">Putative virulence-associated protein</fullName>
    </submittedName>
</protein>
<keyword evidence="3" id="KW-0540">Nuclease</keyword>
<dbReference type="HOGENOM" id="CLU_118482_5_3_12"/>
<dbReference type="GO" id="GO:0046872">
    <property type="term" value="F:metal ion binding"/>
    <property type="evidence" value="ECO:0007669"/>
    <property type="project" value="UniProtKB-KW"/>
</dbReference>
<keyword evidence="6" id="KW-0460">Magnesium</keyword>
<dbReference type="eggNOG" id="COG1487">
    <property type="taxonomic scope" value="Bacteria"/>
</dbReference>
<dbReference type="STRING" id="545694.TREPR_0212"/>
<dbReference type="AlphaFoldDB" id="F5YMB7"/>
<dbReference type="Pfam" id="PF01850">
    <property type="entry name" value="PIN"/>
    <property type="match status" value="1"/>
</dbReference>
<evidence type="ECO:0000256" key="1">
    <source>
        <dbReference type="ARBA" id="ARBA00001946"/>
    </source>
</evidence>
<keyword evidence="4" id="KW-0479">Metal-binding</keyword>
<dbReference type="GO" id="GO:0004518">
    <property type="term" value="F:nuclease activity"/>
    <property type="evidence" value="ECO:0007669"/>
    <property type="project" value="UniProtKB-KW"/>
</dbReference>